<name>A0ABU5C485_9BACI</name>
<organism evidence="1 2">
    <name type="scientific">Tigheibacillus halophilus</name>
    <dbReference type="NCBI Taxonomy" id="361280"/>
    <lineage>
        <taxon>Bacteria</taxon>
        <taxon>Bacillati</taxon>
        <taxon>Bacillota</taxon>
        <taxon>Bacilli</taxon>
        <taxon>Bacillales</taxon>
        <taxon>Bacillaceae</taxon>
        <taxon>Tigheibacillus</taxon>
    </lineage>
</organism>
<gene>
    <name evidence="1" type="ORF">RWE15_03295</name>
</gene>
<dbReference type="EMBL" id="JAWDIP010000003">
    <property type="protein sequence ID" value="MDY0393643.1"/>
    <property type="molecule type" value="Genomic_DNA"/>
</dbReference>
<proteinExistence type="predicted"/>
<evidence type="ECO:0000313" key="2">
    <source>
        <dbReference type="Proteomes" id="UP001281447"/>
    </source>
</evidence>
<reference evidence="1 2" key="1">
    <citation type="submission" date="2023-10" db="EMBL/GenBank/DDBJ databases">
        <title>Virgibacillus halophilus 5B73C genome.</title>
        <authorList>
            <person name="Miliotis G."/>
            <person name="Sengupta P."/>
            <person name="Hameed A."/>
            <person name="Chuvochina M."/>
            <person name="Mcdonagh F."/>
            <person name="Simpson A.C."/>
            <person name="Singh N.K."/>
            <person name="Rekha P.D."/>
            <person name="Raman K."/>
            <person name="Hugenholtz P."/>
            <person name="Venkateswaran K."/>
        </authorList>
    </citation>
    <scope>NUCLEOTIDE SEQUENCE [LARGE SCALE GENOMIC DNA]</scope>
    <source>
        <strain evidence="1 2">5B73C</strain>
    </source>
</reference>
<evidence type="ECO:0000313" key="1">
    <source>
        <dbReference type="EMBL" id="MDY0393643.1"/>
    </source>
</evidence>
<sequence>MDQLFGDKLNIIGVFDAAHMQEHVIEPPCQLVLSTIPLTVKKNCPVMTVNPLLPLKDQEKLQTFIKKSSNVDSEILSVLPKNDTDNGSNSYSLFGRCDHTTGICATEIIAAYL</sequence>
<protein>
    <submittedName>
        <fullName evidence="1">Uncharacterized protein</fullName>
    </submittedName>
</protein>
<dbReference type="Proteomes" id="UP001281447">
    <property type="component" value="Unassembled WGS sequence"/>
</dbReference>
<keyword evidence="2" id="KW-1185">Reference proteome</keyword>
<accession>A0ABU5C485</accession>
<comment type="caution">
    <text evidence="1">The sequence shown here is derived from an EMBL/GenBank/DDBJ whole genome shotgun (WGS) entry which is preliminary data.</text>
</comment>